<dbReference type="GO" id="GO:0004519">
    <property type="term" value="F:endonuclease activity"/>
    <property type="evidence" value="ECO:0007669"/>
    <property type="project" value="UniProtKB-KW"/>
</dbReference>
<evidence type="ECO:0000313" key="2">
    <source>
        <dbReference type="EMBL" id="ELP62502.1"/>
    </source>
</evidence>
<keyword evidence="2" id="KW-0255">Endonuclease</keyword>
<evidence type="ECO:0000259" key="1">
    <source>
        <dbReference type="Pfam" id="PF03372"/>
    </source>
</evidence>
<evidence type="ECO:0000313" key="3">
    <source>
        <dbReference type="Proteomes" id="UP000010931"/>
    </source>
</evidence>
<keyword evidence="2" id="KW-0269">Exonuclease</keyword>
<dbReference type="CDD" id="cd04486">
    <property type="entry name" value="YhcR_OBF_like"/>
    <property type="match status" value="1"/>
</dbReference>
<dbReference type="PANTHER" id="PTHR42834">
    <property type="entry name" value="ENDONUCLEASE/EXONUCLEASE/PHOSPHATASE FAMILY PROTEIN (AFU_ORTHOLOGUE AFUA_3G09210)"/>
    <property type="match status" value="1"/>
</dbReference>
<dbReference type="Proteomes" id="UP000010931">
    <property type="component" value="Unassembled WGS sequence"/>
</dbReference>
<dbReference type="InterPro" id="IPR036691">
    <property type="entry name" value="Endo/exonu/phosph_ase_sf"/>
</dbReference>
<dbReference type="InterPro" id="IPR005135">
    <property type="entry name" value="Endo/exonuclease/phosphatase"/>
</dbReference>
<proteinExistence type="predicted"/>
<dbReference type="Pfam" id="PF03372">
    <property type="entry name" value="Exo_endo_phos"/>
    <property type="match status" value="1"/>
</dbReference>
<feature type="domain" description="Endonuclease/exonuclease/phosphatase" evidence="1">
    <location>
        <begin position="373"/>
        <end position="665"/>
    </location>
</feature>
<gene>
    <name evidence="2" type="ORF">STRTUCAR8_02766</name>
</gene>
<keyword evidence="2" id="KW-0540">Nuclease</keyword>
<dbReference type="GO" id="GO:0004527">
    <property type="term" value="F:exonuclease activity"/>
    <property type="evidence" value="ECO:0007669"/>
    <property type="project" value="UniProtKB-KW"/>
</dbReference>
<dbReference type="STRING" id="85558.T45_09232"/>
<dbReference type="AlphaFoldDB" id="L7EU07"/>
<dbReference type="EMBL" id="AEJB01000611">
    <property type="protein sequence ID" value="ELP62502.1"/>
    <property type="molecule type" value="Genomic_DNA"/>
</dbReference>
<keyword evidence="2" id="KW-0378">Hydrolase</keyword>
<dbReference type="PANTHER" id="PTHR42834:SF1">
    <property type="entry name" value="ENDONUCLEASE_EXONUCLEASE_PHOSPHATASE FAMILY PROTEIN (AFU_ORTHOLOGUE AFUA_3G09210)"/>
    <property type="match status" value="1"/>
</dbReference>
<dbReference type="PATRIC" id="fig|698760.3.peg.8575"/>
<dbReference type="Gene3D" id="3.60.10.10">
    <property type="entry name" value="Endonuclease/exonuclease/phosphatase"/>
    <property type="match status" value="1"/>
</dbReference>
<sequence>MFTVLPSRAFTADRPVPSLRCEAFRTESSPDVYARRQPPCSSRSPHGTTLTTFVPAPMFVPGGIPLPSKSSARLGALTVAAVCSTLATLVVLPSAAHADTVRIHDIQGTTRLSPLSGEKVTDVAGIVTGVRTYGSSRGFWIQDTAPDADPATSEGVFVFTSSKPTVAVGDSVTVTGTVSEFVPGGTSTGNQTVTEIVKPTVTVVSSGNAVPAPVVVDARSVPAAYTPAGDTAASGSVNALTLRPKKYALDYYESLEGMNVQVKNARVVTATDPYTELWVTVKPDENDNRRGGSVYGSYTSQNTGRIQIQSLGAVADFPTANVGDSLKGATTGPLDYNQFGGYTLVANELGTLKQGGLKRETTRKQSRSELAVATYNVENLDPSDTTFAAHAAAIVNNLQSPDILSLEEIQDNNGATKDGTVAADRTVKKLIDAIVAAGGPAYDWRSIDPVDLADGGEPGGNIRQVFLFNPARVSFTDRPGGDATTAVGVTKDHGKAALTLSPGRIDPSNAAWTNSRKPLAGEFVFRGKTVILIANHFASKGGDQGLTSQFQPPARSSETQRHLQATAVNTFVKDILKVQKNADVITLGDINDFEFSDTAKLLEDDGALWSAIKSLPKSERYTYDYQGNSQVLDQILVSPSISRGCDFDYDSVHINSEFNDQISDHDPQVLRFKP</sequence>
<protein>
    <submittedName>
        <fullName evidence="2">Endonuclease/exonuclease/phosphatase family protein</fullName>
    </submittedName>
</protein>
<comment type="caution">
    <text evidence="2">The sequence shown here is derived from an EMBL/GenBank/DDBJ whole genome shotgun (WGS) entry which is preliminary data.</text>
</comment>
<dbReference type="SUPFAM" id="SSF56219">
    <property type="entry name" value="DNase I-like"/>
    <property type="match status" value="1"/>
</dbReference>
<name>L7EU07_STRT8</name>
<accession>L7EU07</accession>
<reference evidence="2 3" key="1">
    <citation type="journal article" date="2011" name="Plasmid">
        <title>Streptomyces turgidiscabies Car8 contains a modular pathogenicity island that shares virulence genes with other actinobacterial plant pathogens.</title>
        <authorList>
            <person name="Huguet-Tapia J.C."/>
            <person name="Badger J.H."/>
            <person name="Loria R."/>
            <person name="Pettis G.S."/>
        </authorList>
    </citation>
    <scope>NUCLEOTIDE SEQUENCE [LARGE SCALE GENOMIC DNA]</scope>
    <source>
        <strain evidence="2 3">Car8</strain>
    </source>
</reference>
<organism evidence="2 3">
    <name type="scientific">Streptomyces turgidiscabies (strain Car8)</name>
    <dbReference type="NCBI Taxonomy" id="698760"/>
    <lineage>
        <taxon>Bacteria</taxon>
        <taxon>Bacillati</taxon>
        <taxon>Actinomycetota</taxon>
        <taxon>Actinomycetes</taxon>
        <taxon>Kitasatosporales</taxon>
        <taxon>Streptomycetaceae</taxon>
        <taxon>Streptomyces</taxon>
    </lineage>
</organism>
<keyword evidence="3" id="KW-1185">Reference proteome</keyword>